<name>A0A1F4VRH9_UNCKA</name>
<evidence type="ECO:0000313" key="5">
    <source>
        <dbReference type="EMBL" id="OGC59816.1"/>
    </source>
</evidence>
<dbReference type="CDD" id="cd04186">
    <property type="entry name" value="GT_2_like_c"/>
    <property type="match status" value="1"/>
</dbReference>
<keyword evidence="2" id="KW-0328">Glycosyltransferase</keyword>
<proteinExistence type="inferred from homology"/>
<organism evidence="5 6">
    <name type="scientific">candidate division WWE3 bacterium RIFCSPLOWO2_01_FULL_42_11</name>
    <dbReference type="NCBI Taxonomy" id="1802627"/>
    <lineage>
        <taxon>Bacteria</taxon>
        <taxon>Katanobacteria</taxon>
    </lineage>
</organism>
<evidence type="ECO:0000259" key="4">
    <source>
        <dbReference type="Pfam" id="PF00535"/>
    </source>
</evidence>
<dbReference type="Gene3D" id="3.90.550.10">
    <property type="entry name" value="Spore Coat Polysaccharide Biosynthesis Protein SpsA, Chain A"/>
    <property type="match status" value="1"/>
</dbReference>
<dbReference type="PANTHER" id="PTHR43179:SF12">
    <property type="entry name" value="GALACTOFURANOSYLTRANSFERASE GLFT2"/>
    <property type="match status" value="1"/>
</dbReference>
<protein>
    <recommendedName>
        <fullName evidence="4">Glycosyltransferase 2-like domain-containing protein</fullName>
    </recommendedName>
</protein>
<dbReference type="Proteomes" id="UP000178964">
    <property type="component" value="Unassembled WGS sequence"/>
</dbReference>
<dbReference type="InterPro" id="IPR001173">
    <property type="entry name" value="Glyco_trans_2-like"/>
</dbReference>
<sequence length="278" mass="30903">MFAIIIVHFGEIKTTADCIASLRKFEKDFRLIIVDNGTGLEDLEEKLGLKESDIFIQPAENIGFGSACNLGLRKAVDEKIVFLAVLNNDTLILSPFLDQLRQSLRPGVGAVSPLIMKYPDTGVVWFAGGKFNRLTTRAENLTRIKSSLNYESDFLSGCCFMTTPEVVKKVGLFDSDFFFTYEDVDWCLRARKLGYKLLVVPSVKILHQGGVGSGGSRSVFGLSNTFQSQRTMIAKHTDYPLRIIAKIYLSLLALKVITMLLLRGDRSKFNAVIKGLST</sequence>
<evidence type="ECO:0000313" key="6">
    <source>
        <dbReference type="Proteomes" id="UP000178964"/>
    </source>
</evidence>
<dbReference type="InterPro" id="IPR029044">
    <property type="entry name" value="Nucleotide-diphossugar_trans"/>
</dbReference>
<dbReference type="SUPFAM" id="SSF53448">
    <property type="entry name" value="Nucleotide-diphospho-sugar transferases"/>
    <property type="match status" value="1"/>
</dbReference>
<comment type="caution">
    <text evidence="5">The sequence shown here is derived from an EMBL/GenBank/DDBJ whole genome shotgun (WGS) entry which is preliminary data.</text>
</comment>
<dbReference type="PANTHER" id="PTHR43179">
    <property type="entry name" value="RHAMNOSYLTRANSFERASE WBBL"/>
    <property type="match status" value="1"/>
</dbReference>
<dbReference type="GO" id="GO:0016757">
    <property type="term" value="F:glycosyltransferase activity"/>
    <property type="evidence" value="ECO:0007669"/>
    <property type="project" value="UniProtKB-KW"/>
</dbReference>
<accession>A0A1F4VRH9</accession>
<evidence type="ECO:0000256" key="2">
    <source>
        <dbReference type="ARBA" id="ARBA00022676"/>
    </source>
</evidence>
<dbReference type="Pfam" id="PF00535">
    <property type="entry name" value="Glycos_transf_2"/>
    <property type="match status" value="1"/>
</dbReference>
<feature type="domain" description="Glycosyltransferase 2-like" evidence="4">
    <location>
        <begin position="4"/>
        <end position="170"/>
    </location>
</feature>
<comment type="similarity">
    <text evidence="1">Belongs to the glycosyltransferase 2 family.</text>
</comment>
<dbReference type="EMBL" id="MEVK01000007">
    <property type="protein sequence ID" value="OGC59816.1"/>
    <property type="molecule type" value="Genomic_DNA"/>
</dbReference>
<dbReference type="AlphaFoldDB" id="A0A1F4VRH9"/>
<evidence type="ECO:0000256" key="3">
    <source>
        <dbReference type="ARBA" id="ARBA00022679"/>
    </source>
</evidence>
<keyword evidence="3" id="KW-0808">Transferase</keyword>
<reference evidence="5 6" key="1">
    <citation type="journal article" date="2016" name="Nat. Commun.">
        <title>Thousands of microbial genomes shed light on interconnected biogeochemical processes in an aquifer system.</title>
        <authorList>
            <person name="Anantharaman K."/>
            <person name="Brown C.T."/>
            <person name="Hug L.A."/>
            <person name="Sharon I."/>
            <person name="Castelle C.J."/>
            <person name="Probst A.J."/>
            <person name="Thomas B.C."/>
            <person name="Singh A."/>
            <person name="Wilkins M.J."/>
            <person name="Karaoz U."/>
            <person name="Brodie E.L."/>
            <person name="Williams K.H."/>
            <person name="Hubbard S.S."/>
            <person name="Banfield J.F."/>
        </authorList>
    </citation>
    <scope>NUCLEOTIDE SEQUENCE [LARGE SCALE GENOMIC DNA]</scope>
</reference>
<evidence type="ECO:0000256" key="1">
    <source>
        <dbReference type="ARBA" id="ARBA00006739"/>
    </source>
</evidence>
<dbReference type="STRING" id="1802627.A3A70_03095"/>
<gene>
    <name evidence="5" type="ORF">A3A70_03095</name>
</gene>